<accession>A0A0M6WJL9</accession>
<keyword evidence="9" id="KW-1185">Reference proteome</keyword>
<protein>
    <recommendedName>
        <fullName evidence="3">non-reducing end alpha-L-arabinofuranosidase</fullName>
        <ecNumber evidence="3">3.2.1.55</ecNumber>
    </recommendedName>
</protein>
<evidence type="ECO:0000256" key="5">
    <source>
        <dbReference type="ARBA" id="ARBA00022801"/>
    </source>
</evidence>
<dbReference type="STRING" id="301302.ERS852420_01786"/>
<evidence type="ECO:0000313" key="8">
    <source>
        <dbReference type="EMBL" id="CRL36481.1"/>
    </source>
</evidence>
<dbReference type="InterPro" id="IPR010720">
    <property type="entry name" value="Alpha-L-AF_C"/>
</dbReference>
<evidence type="ECO:0000313" key="9">
    <source>
        <dbReference type="Proteomes" id="UP000049979"/>
    </source>
</evidence>
<proteinExistence type="inferred from homology"/>
<evidence type="ECO:0000256" key="6">
    <source>
        <dbReference type="ARBA" id="ARBA00023180"/>
    </source>
</evidence>
<feature type="domain" description="Alpha-L-arabinofuranosidase C-terminal" evidence="7">
    <location>
        <begin position="445"/>
        <end position="816"/>
    </location>
</feature>
<dbReference type="Gene3D" id="2.60.40.1180">
    <property type="entry name" value="Golgi alpha-mannosidase II"/>
    <property type="match status" value="1"/>
</dbReference>
<keyword evidence="6" id="KW-0325">Glycoprotein</keyword>
<evidence type="ECO:0000256" key="4">
    <source>
        <dbReference type="ARBA" id="ARBA00022729"/>
    </source>
</evidence>
<reference evidence="9" key="1">
    <citation type="submission" date="2015-05" db="EMBL/GenBank/DDBJ databases">
        <authorList>
            <consortium name="Pathogen Informatics"/>
        </authorList>
    </citation>
    <scope>NUCLEOTIDE SEQUENCE [LARGE SCALE GENOMIC DNA]</scope>
    <source>
        <strain evidence="9">M72</strain>
    </source>
</reference>
<dbReference type="Gene3D" id="3.20.20.80">
    <property type="entry name" value="Glycosidases"/>
    <property type="match status" value="1"/>
</dbReference>
<dbReference type="OrthoDB" id="9758333at2"/>
<evidence type="ECO:0000256" key="3">
    <source>
        <dbReference type="ARBA" id="ARBA00012670"/>
    </source>
</evidence>
<gene>
    <name evidence="8" type="ORF">M72_26351</name>
</gene>
<dbReference type="Proteomes" id="UP000049979">
    <property type="component" value="Unassembled WGS sequence"/>
</dbReference>
<name>A0A0M6WJL9_9FIRM</name>
<dbReference type="GO" id="GO:0046556">
    <property type="term" value="F:alpha-L-arabinofuranosidase activity"/>
    <property type="evidence" value="ECO:0007669"/>
    <property type="project" value="UniProtKB-EC"/>
</dbReference>
<keyword evidence="4" id="KW-0732">Signal</keyword>
<dbReference type="SMART" id="SM00813">
    <property type="entry name" value="Alpha-L-AF_C"/>
    <property type="match status" value="1"/>
</dbReference>
<evidence type="ECO:0000259" key="7">
    <source>
        <dbReference type="SMART" id="SM00813"/>
    </source>
</evidence>
<sequence length="828" mass="94345">MSKLKIKTKERRFETARDLYGIFFEDINRAGDGGLYPEMLRNRSFEDSVLPEGYIQQEDGIHVKTVSGWLDEFCNGEGLCRWVKGNNIPETEIPAWYTHNAKMELELTDTLNEHRDAALRMQFEKDGSLTNTGYCGISVKAGESYSLYLFAKAKEEIGLDVAIEYQGKVLAGNSLVVSGQEYTRYDMKLIAAEDCHEAQLTISCKEGGEVLLGFISLMPDNTYMGHGLRTDLVEKLKGMSPKFMRFPGGCIVEGTTPSTAMRFRDTVGPAWERPSKLFVWHYRSTLGLGFHEYLQLCEDLGMEPLYVCNCGMTCQGRKSVLLEGEALDEMVQDTLDAIEYAIGSKESKWGRLRASMGHPEPFKMTYLEIGNENWGPDYEKRYNMIYKKVKELYPQIKTIANEHVEKNGCPAECVDEHFYNTTEFFAERVNYYDDYDRKGPKIFVGEVAVNEGNYMGQLYAALGEAAFLIGIEKNQDIVTLASYAPLFENVNYRAWYPNLIRFNNHQSLGIPSYYVWKMFGQNRGEYVVQSEDEGGRVYRPRTGMASLKSNKELRFRNPIWNGEEAKITHELMGHVQDTEDGLLLQLPDEEQKKEFHSILEWADETKSFVVFGEEDQTYGRFETDIFVEENAYFELGIFSARVVRSYYEEQLVITAGVEKEWDAALVRPFLWKVNGGQCSLEEFGFMHDNKLTEDFAISVKPGEYHRFGYETDGKQIRLYVDGELQKEISIPYGPAFVSVVTDTKDEIIIKAVNFAGDVDPVSITLDCQVQGDYTVTLLSGEKGDENSFEEPEKVKNITVNMHGASSEFVYEAPAYSVSVLRLKKCEAF</sequence>
<comment type="similarity">
    <text evidence="2">Belongs to the glycosyl hydrolase 51 family.</text>
</comment>
<dbReference type="RefSeq" id="WP_055067534.1">
    <property type="nucleotide sequence ID" value="NZ_CP173697.1"/>
</dbReference>
<dbReference type="SUPFAM" id="SSF51445">
    <property type="entry name" value="(Trans)glycosidases"/>
    <property type="match status" value="1"/>
</dbReference>
<dbReference type="Pfam" id="PF06964">
    <property type="entry name" value="Alpha-L-AF_C"/>
    <property type="match status" value="1"/>
</dbReference>
<dbReference type="Pfam" id="PF22848">
    <property type="entry name" value="ASD1_dom"/>
    <property type="match status" value="1"/>
</dbReference>
<dbReference type="InterPro" id="IPR017853">
    <property type="entry name" value="GH"/>
</dbReference>
<dbReference type="InterPro" id="IPR051563">
    <property type="entry name" value="Glycosyl_Hydrolase_51"/>
</dbReference>
<dbReference type="PANTHER" id="PTHR31776">
    <property type="entry name" value="ALPHA-L-ARABINOFURANOSIDASE 1"/>
    <property type="match status" value="1"/>
</dbReference>
<dbReference type="EC" id="3.2.1.55" evidence="3"/>
<dbReference type="EMBL" id="CVRR01000012">
    <property type="protein sequence ID" value="CRL36481.1"/>
    <property type="molecule type" value="Genomic_DNA"/>
</dbReference>
<keyword evidence="5" id="KW-0378">Hydrolase</keyword>
<dbReference type="InterPro" id="IPR055235">
    <property type="entry name" value="ASD1_cat"/>
</dbReference>
<comment type="catalytic activity">
    <reaction evidence="1">
        <text>Hydrolysis of terminal non-reducing alpha-L-arabinofuranoside residues in alpha-L-arabinosides.</text>
        <dbReference type="EC" id="3.2.1.55"/>
    </reaction>
</comment>
<dbReference type="PANTHER" id="PTHR31776:SF0">
    <property type="entry name" value="ALPHA-L-ARABINOFURANOSIDASE 1"/>
    <property type="match status" value="1"/>
</dbReference>
<organism evidence="8 9">
    <name type="scientific">Roseburia faecis</name>
    <dbReference type="NCBI Taxonomy" id="301302"/>
    <lineage>
        <taxon>Bacteria</taxon>
        <taxon>Bacillati</taxon>
        <taxon>Bacillota</taxon>
        <taxon>Clostridia</taxon>
        <taxon>Lachnospirales</taxon>
        <taxon>Lachnospiraceae</taxon>
        <taxon>Roseburia</taxon>
    </lineage>
</organism>
<dbReference type="InterPro" id="IPR013780">
    <property type="entry name" value="Glyco_hydro_b"/>
</dbReference>
<evidence type="ECO:0000256" key="1">
    <source>
        <dbReference type="ARBA" id="ARBA00001462"/>
    </source>
</evidence>
<evidence type="ECO:0000256" key="2">
    <source>
        <dbReference type="ARBA" id="ARBA00007186"/>
    </source>
</evidence>
<dbReference type="GeneID" id="99747255"/>
<dbReference type="AlphaFoldDB" id="A0A0M6WJL9"/>
<dbReference type="GO" id="GO:0046373">
    <property type="term" value="P:L-arabinose metabolic process"/>
    <property type="evidence" value="ECO:0007669"/>
    <property type="project" value="InterPro"/>
</dbReference>